<dbReference type="Pfam" id="PF00563">
    <property type="entry name" value="EAL"/>
    <property type="match status" value="1"/>
</dbReference>
<dbReference type="InterPro" id="IPR001633">
    <property type="entry name" value="EAL_dom"/>
</dbReference>
<evidence type="ECO:0000259" key="2">
    <source>
        <dbReference type="PROSITE" id="PS50883"/>
    </source>
</evidence>
<dbReference type="PANTHER" id="PTHR33121:SF70">
    <property type="entry name" value="SIGNALING PROTEIN YKOW"/>
    <property type="match status" value="1"/>
</dbReference>
<feature type="transmembrane region" description="Helical" evidence="1">
    <location>
        <begin position="185"/>
        <end position="203"/>
    </location>
</feature>
<feature type="transmembrane region" description="Helical" evidence="1">
    <location>
        <begin position="76"/>
        <end position="105"/>
    </location>
</feature>
<accession>A0A1I5RJ91</accession>
<dbReference type="RefSeq" id="WP_074884532.1">
    <property type="nucleotide sequence ID" value="NZ_FOXO01000004.1"/>
</dbReference>
<reference evidence="4" key="1">
    <citation type="submission" date="2016-10" db="EMBL/GenBank/DDBJ databases">
        <authorList>
            <person name="Varghese N."/>
            <person name="Submissions S."/>
        </authorList>
    </citation>
    <scope>NUCLEOTIDE SEQUENCE [LARGE SCALE GENOMIC DNA]</scope>
    <source>
        <strain evidence="4">P18</strain>
    </source>
</reference>
<keyword evidence="1" id="KW-0472">Membrane</keyword>
<keyword evidence="1" id="KW-1133">Transmembrane helix</keyword>
<dbReference type="InterPro" id="IPR035919">
    <property type="entry name" value="EAL_sf"/>
</dbReference>
<organism evidence="3 4">
    <name type="scientific">Butyrivibrio proteoclasticus</name>
    <dbReference type="NCBI Taxonomy" id="43305"/>
    <lineage>
        <taxon>Bacteria</taxon>
        <taxon>Bacillati</taxon>
        <taxon>Bacillota</taxon>
        <taxon>Clostridia</taxon>
        <taxon>Lachnospirales</taxon>
        <taxon>Lachnospiraceae</taxon>
        <taxon>Butyrivibrio</taxon>
    </lineage>
</organism>
<dbReference type="PANTHER" id="PTHR33121">
    <property type="entry name" value="CYCLIC DI-GMP PHOSPHODIESTERASE PDEF"/>
    <property type="match status" value="1"/>
</dbReference>
<dbReference type="AlphaFoldDB" id="A0A1I5RJ91"/>
<feature type="transmembrane region" description="Helical" evidence="1">
    <location>
        <begin position="155"/>
        <end position="173"/>
    </location>
</feature>
<gene>
    <name evidence="3" type="ORF">SAMN04487928_10454</name>
</gene>
<dbReference type="Proteomes" id="UP000182624">
    <property type="component" value="Unassembled WGS sequence"/>
</dbReference>
<evidence type="ECO:0000313" key="3">
    <source>
        <dbReference type="EMBL" id="SFP58583.1"/>
    </source>
</evidence>
<keyword evidence="1" id="KW-0812">Transmembrane</keyword>
<keyword evidence="4" id="KW-1185">Reference proteome</keyword>
<protein>
    <submittedName>
        <fullName evidence="3">EAL domain, c-di-GMP-specific phosphodiesterase class I (Or its enzymatically inactive variant)</fullName>
    </submittedName>
</protein>
<dbReference type="SUPFAM" id="SSF141868">
    <property type="entry name" value="EAL domain-like"/>
    <property type="match status" value="1"/>
</dbReference>
<dbReference type="InterPro" id="IPR050706">
    <property type="entry name" value="Cyclic-di-GMP_PDE-like"/>
</dbReference>
<feature type="transmembrane region" description="Helical" evidence="1">
    <location>
        <begin position="117"/>
        <end position="135"/>
    </location>
</feature>
<dbReference type="GO" id="GO:0071111">
    <property type="term" value="F:cyclic-guanylate-specific phosphodiesterase activity"/>
    <property type="evidence" value="ECO:0007669"/>
    <property type="project" value="InterPro"/>
</dbReference>
<dbReference type="EMBL" id="FOXO01000004">
    <property type="protein sequence ID" value="SFP58583.1"/>
    <property type="molecule type" value="Genomic_DNA"/>
</dbReference>
<dbReference type="CDD" id="cd01948">
    <property type="entry name" value="EAL"/>
    <property type="match status" value="1"/>
</dbReference>
<feature type="transmembrane region" description="Helical" evidence="1">
    <location>
        <begin position="13"/>
        <end position="32"/>
    </location>
</feature>
<feature type="domain" description="EAL" evidence="2">
    <location>
        <begin position="397"/>
        <end position="651"/>
    </location>
</feature>
<feature type="transmembrane region" description="Helical" evidence="1">
    <location>
        <begin position="44"/>
        <end position="64"/>
    </location>
</feature>
<evidence type="ECO:0000256" key="1">
    <source>
        <dbReference type="SAM" id="Phobius"/>
    </source>
</evidence>
<evidence type="ECO:0000313" key="4">
    <source>
        <dbReference type="Proteomes" id="UP000182624"/>
    </source>
</evidence>
<dbReference type="OrthoDB" id="9805474at2"/>
<dbReference type="SMART" id="SM00052">
    <property type="entry name" value="EAL"/>
    <property type="match status" value="1"/>
</dbReference>
<proteinExistence type="predicted"/>
<sequence length="652" mass="74393">MMNLLTNPQNYEICFALCSMVVLFITVFVHVFGEHYYSRQNDIFGGLLFNAFCMSLLGLIHKVWIQSDFAKMSLGYQTVCVLVMLEKLCIYTMPFLSVLYGLAIFRIEIQGFVKKTVFVLPTLCSFLFIFSSIFTDFFYRFDENADTRYIYPQGVIIYLSVWVYLIFAAYLIIKYKKSFSSEKQVALVVYYLLMAAGIPIRILTRSSSIFEFSVSIALLLCVYTFQNPSEFVDLTSGAGTKKALEFTISTNLLQKKTFSLLGVYVDKLDVFLSEESVETSSELLRQISDYLKKLCPDGSLFYPFDSTFILLIPDADPDDAVIKKTAEQIKIRFKDQWILKNNEVKLFQSPCALGFPSEADSLERFNEIWSVMQKALLRHNRDVLRLSELNLKYVEHDKKIDGIVKRALEDGLLDVYYQPIFSPSDGKFTSCEALVRLKDPKLGFISPAVFMPVAERNGSVLEIDRYVLENVCEMISSTGITDYGIEYVEVNLSIVDCIQTNLAENILGTLKKYNVDSKHINLEITETWEKDITDVMDMNLGKLLKAGITFSMDDFGTGYSNLSRMALLPLKLFKLDKSIVQSALDSETSYMVMLNMIKIIKSLGKEIVAEGVETAEQAKQIIRLGCDHVQGFFYARPMPRESFIQFIKEHNS</sequence>
<dbReference type="PROSITE" id="PS50883">
    <property type="entry name" value="EAL"/>
    <property type="match status" value="1"/>
</dbReference>
<name>A0A1I5RJ91_9FIRM</name>
<dbReference type="Gene3D" id="3.20.20.450">
    <property type="entry name" value="EAL domain"/>
    <property type="match status" value="1"/>
</dbReference>